<evidence type="ECO:0000256" key="3">
    <source>
        <dbReference type="ARBA" id="ARBA00022792"/>
    </source>
</evidence>
<dbReference type="Proteomes" id="UP001378592">
    <property type="component" value="Unassembled WGS sequence"/>
</dbReference>
<name>A0AAN9VF39_9ORTH</name>
<evidence type="ECO:0000256" key="5">
    <source>
        <dbReference type="ARBA" id="ARBA00023128"/>
    </source>
</evidence>
<dbReference type="InterPro" id="IPR044202">
    <property type="entry name" value="LETM1/MDM38-like"/>
</dbReference>
<dbReference type="PROSITE" id="PS51758">
    <property type="entry name" value="LETM1_RBD"/>
    <property type="match status" value="1"/>
</dbReference>
<dbReference type="PANTHER" id="PTHR14009:SF13">
    <property type="entry name" value="LETM1 DOMAIN-CONTAINING PROTEIN 1"/>
    <property type="match status" value="1"/>
</dbReference>
<keyword evidence="6 8" id="KW-0472">Membrane</keyword>
<reference evidence="10 11" key="1">
    <citation type="submission" date="2024-03" db="EMBL/GenBank/DDBJ databases">
        <title>The genome assembly and annotation of the cricket Gryllus longicercus Weissman &amp; Gray.</title>
        <authorList>
            <person name="Szrajer S."/>
            <person name="Gray D."/>
            <person name="Ylla G."/>
        </authorList>
    </citation>
    <scope>NUCLEOTIDE SEQUENCE [LARGE SCALE GENOMIC DNA]</scope>
    <source>
        <strain evidence="10">DAG 2021-001</strain>
        <tissue evidence="10">Whole body minus gut</tissue>
    </source>
</reference>
<keyword evidence="4 8" id="KW-1133">Transmembrane helix</keyword>
<comment type="subcellular location">
    <subcellularLocation>
        <location evidence="1">Mitochondrion inner membrane</location>
        <topology evidence="1">Single-pass membrane protein</topology>
    </subcellularLocation>
</comment>
<keyword evidence="3" id="KW-0999">Mitochondrion inner membrane</keyword>
<accession>A0AAN9VF39</accession>
<sequence length="360" mass="42114">MYRFPIALLRFSRTFYLQQNNSPLIQGCGCIQTRLRSTVSPNQPSNKIRKYVFSRFLEFVQNYSAKLESKFPSAIRTYRVFTDGMKDFYSDMKAFLRIAKKVRKSKIGTACLTRKEIEIFHQMPRDMKKVAPLLVLSTLPLTNYIILPLVFCFPRQLLCTHFWTLQQRFEFATQVHRQRLYNYRPVFRALQEQIDGENLQKNPLQESWRVALDCLGSGTHPTPEEILKFLPLFSGSPYSLLQIYSGHVQGLTALLRMHGMHVGFRRRKRLADRAQMIHCMDQAIIREGGPESMTYEELRLACFIRGLNPANMKTEDIVEWLQDWLTVSQEVDKNSWSLLLHCPILLGYNQPSNWSLLKHP</sequence>
<keyword evidence="11" id="KW-1185">Reference proteome</keyword>
<evidence type="ECO:0000256" key="1">
    <source>
        <dbReference type="ARBA" id="ARBA00004434"/>
    </source>
</evidence>
<feature type="domain" description="Letm1 RBD" evidence="9">
    <location>
        <begin position="174"/>
        <end position="360"/>
    </location>
</feature>
<evidence type="ECO:0000256" key="2">
    <source>
        <dbReference type="ARBA" id="ARBA00022692"/>
    </source>
</evidence>
<dbReference type="GO" id="GO:0005743">
    <property type="term" value="C:mitochondrial inner membrane"/>
    <property type="evidence" value="ECO:0007669"/>
    <property type="project" value="UniProtKB-SubCell"/>
</dbReference>
<organism evidence="10 11">
    <name type="scientific">Gryllus longicercus</name>
    <dbReference type="NCBI Taxonomy" id="2509291"/>
    <lineage>
        <taxon>Eukaryota</taxon>
        <taxon>Metazoa</taxon>
        <taxon>Ecdysozoa</taxon>
        <taxon>Arthropoda</taxon>
        <taxon>Hexapoda</taxon>
        <taxon>Insecta</taxon>
        <taxon>Pterygota</taxon>
        <taxon>Neoptera</taxon>
        <taxon>Polyneoptera</taxon>
        <taxon>Orthoptera</taxon>
        <taxon>Ensifera</taxon>
        <taxon>Gryllidea</taxon>
        <taxon>Grylloidea</taxon>
        <taxon>Gryllidae</taxon>
        <taxon>Gryllinae</taxon>
        <taxon>Gryllus</taxon>
    </lineage>
</organism>
<dbReference type="Pfam" id="PF07766">
    <property type="entry name" value="LETM1_RBD"/>
    <property type="match status" value="1"/>
</dbReference>
<evidence type="ECO:0000256" key="4">
    <source>
        <dbReference type="ARBA" id="ARBA00022989"/>
    </source>
</evidence>
<evidence type="ECO:0000313" key="11">
    <source>
        <dbReference type="Proteomes" id="UP001378592"/>
    </source>
</evidence>
<evidence type="ECO:0000256" key="6">
    <source>
        <dbReference type="ARBA" id="ARBA00023136"/>
    </source>
</evidence>
<protein>
    <recommendedName>
        <fullName evidence="9">Letm1 RBD domain-containing protein</fullName>
    </recommendedName>
</protein>
<dbReference type="GO" id="GO:0030003">
    <property type="term" value="P:intracellular monoatomic cation homeostasis"/>
    <property type="evidence" value="ECO:0007669"/>
    <property type="project" value="TreeGrafter"/>
</dbReference>
<dbReference type="GO" id="GO:0043022">
    <property type="term" value="F:ribosome binding"/>
    <property type="evidence" value="ECO:0007669"/>
    <property type="project" value="InterPro"/>
</dbReference>
<dbReference type="InterPro" id="IPR033122">
    <property type="entry name" value="LETM1-like_RBD"/>
</dbReference>
<feature type="transmembrane region" description="Helical" evidence="8">
    <location>
        <begin position="130"/>
        <end position="151"/>
    </location>
</feature>
<dbReference type="EMBL" id="JAZDUA010000223">
    <property type="protein sequence ID" value="KAK7863710.1"/>
    <property type="molecule type" value="Genomic_DNA"/>
</dbReference>
<keyword evidence="2 8" id="KW-0812">Transmembrane</keyword>
<dbReference type="AlphaFoldDB" id="A0AAN9VF39"/>
<evidence type="ECO:0000313" key="10">
    <source>
        <dbReference type="EMBL" id="KAK7863710.1"/>
    </source>
</evidence>
<evidence type="ECO:0000256" key="7">
    <source>
        <dbReference type="PROSITE-ProRule" id="PRU01094"/>
    </source>
</evidence>
<evidence type="ECO:0000259" key="9">
    <source>
        <dbReference type="PROSITE" id="PS51758"/>
    </source>
</evidence>
<keyword evidence="5 7" id="KW-0496">Mitochondrion</keyword>
<proteinExistence type="predicted"/>
<comment type="caution">
    <text evidence="10">The sequence shown here is derived from an EMBL/GenBank/DDBJ whole genome shotgun (WGS) entry which is preliminary data.</text>
</comment>
<evidence type="ECO:0000256" key="8">
    <source>
        <dbReference type="SAM" id="Phobius"/>
    </source>
</evidence>
<dbReference type="PROSITE" id="PS51257">
    <property type="entry name" value="PROKAR_LIPOPROTEIN"/>
    <property type="match status" value="1"/>
</dbReference>
<gene>
    <name evidence="10" type="ORF">R5R35_003095</name>
</gene>
<dbReference type="PANTHER" id="PTHR14009">
    <property type="entry name" value="LEUCINE ZIPPER-EF-HAND CONTAINING TRANSMEMBRANE PROTEIN"/>
    <property type="match status" value="1"/>
</dbReference>